<dbReference type="Gene3D" id="3.40.50.720">
    <property type="entry name" value="NAD(P)-binding Rossmann-like Domain"/>
    <property type="match status" value="2"/>
</dbReference>
<dbReference type="Pfam" id="PF00078">
    <property type="entry name" value="RVT_1"/>
    <property type="match status" value="1"/>
</dbReference>
<dbReference type="InterPro" id="IPR000594">
    <property type="entry name" value="ThiF_NAD_FAD-bd"/>
</dbReference>
<evidence type="ECO:0000256" key="4">
    <source>
        <dbReference type="ARBA" id="ARBA00022676"/>
    </source>
</evidence>
<dbReference type="PANTHER" id="PTHR12646:SF0">
    <property type="entry name" value="DOL-P-MAN:MAN(5)GLCNAC(2)-PP-DOL ALPHA-1,3-MANNOSYLTRANSFERASE"/>
    <property type="match status" value="1"/>
</dbReference>
<evidence type="ECO:0000256" key="11">
    <source>
        <dbReference type="SAM" id="MobiDB-lite"/>
    </source>
</evidence>
<organism evidence="14">
    <name type="scientific">Aegilops tauschii</name>
    <name type="common">Tausch's goatgrass</name>
    <name type="synonym">Aegilops squarrosa</name>
    <dbReference type="NCBI Taxonomy" id="37682"/>
    <lineage>
        <taxon>Eukaryota</taxon>
        <taxon>Viridiplantae</taxon>
        <taxon>Streptophyta</taxon>
        <taxon>Embryophyta</taxon>
        <taxon>Tracheophyta</taxon>
        <taxon>Spermatophyta</taxon>
        <taxon>Magnoliopsida</taxon>
        <taxon>Liliopsida</taxon>
        <taxon>Poales</taxon>
        <taxon>Poaceae</taxon>
        <taxon>BOP clade</taxon>
        <taxon>Pooideae</taxon>
        <taxon>Triticodae</taxon>
        <taxon>Triticeae</taxon>
        <taxon>Triticinae</taxon>
        <taxon>Aegilops</taxon>
    </lineage>
</organism>
<dbReference type="GO" id="GO:0008641">
    <property type="term" value="F:ubiquitin-like modifier activating enzyme activity"/>
    <property type="evidence" value="ECO:0007669"/>
    <property type="project" value="InterPro"/>
</dbReference>
<dbReference type="EC" id="2.4.1.258" evidence="3"/>
<dbReference type="InterPro" id="IPR007873">
    <property type="entry name" value="Glycosyltransferase_ALG3"/>
</dbReference>
<evidence type="ECO:0000256" key="7">
    <source>
        <dbReference type="ARBA" id="ARBA00022824"/>
    </source>
</evidence>
<evidence type="ECO:0000256" key="3">
    <source>
        <dbReference type="ARBA" id="ARBA00011964"/>
    </source>
</evidence>
<feature type="transmembrane region" description="Helical" evidence="12">
    <location>
        <begin position="330"/>
        <end position="350"/>
    </location>
</feature>
<feature type="transmembrane region" description="Helical" evidence="12">
    <location>
        <begin position="214"/>
        <end position="234"/>
    </location>
</feature>
<feature type="transmembrane region" description="Helical" evidence="12">
    <location>
        <begin position="272"/>
        <end position="290"/>
    </location>
</feature>
<keyword evidence="5" id="KW-0808">Transferase</keyword>
<evidence type="ECO:0000256" key="12">
    <source>
        <dbReference type="SAM" id="Phobius"/>
    </source>
</evidence>
<protein>
    <recommendedName>
        <fullName evidence="3">dolichyl-P-Man:Man5GlcNAc2-PP-dolichol alpha-1,3-mannosyltransferase</fullName>
        <ecNumber evidence="3">2.4.1.258</ecNumber>
    </recommendedName>
</protein>
<dbReference type="PANTHER" id="PTHR12646">
    <property type="entry name" value="NOT56 - RELATED"/>
    <property type="match status" value="1"/>
</dbReference>
<keyword evidence="9 12" id="KW-0472">Membrane</keyword>
<dbReference type="GO" id="GO:0005789">
    <property type="term" value="C:endoplasmic reticulum membrane"/>
    <property type="evidence" value="ECO:0007669"/>
    <property type="project" value="UniProtKB-SubCell"/>
</dbReference>
<dbReference type="Pfam" id="PF00899">
    <property type="entry name" value="ThiF"/>
    <property type="match status" value="1"/>
</dbReference>
<evidence type="ECO:0000256" key="9">
    <source>
        <dbReference type="ARBA" id="ARBA00023136"/>
    </source>
</evidence>
<evidence type="ECO:0000313" key="14">
    <source>
        <dbReference type="EnsemblPlants" id="EMT09227"/>
    </source>
</evidence>
<evidence type="ECO:0000259" key="13">
    <source>
        <dbReference type="PROSITE" id="PS50878"/>
    </source>
</evidence>
<feature type="transmembrane region" description="Helical" evidence="12">
    <location>
        <begin position="104"/>
        <end position="124"/>
    </location>
</feature>
<evidence type="ECO:0000256" key="5">
    <source>
        <dbReference type="ARBA" id="ARBA00022679"/>
    </source>
</evidence>
<reference evidence="14" key="1">
    <citation type="submission" date="2015-06" db="UniProtKB">
        <authorList>
            <consortium name="EnsemblPlants"/>
        </authorList>
    </citation>
    <scope>IDENTIFICATION</scope>
</reference>
<feature type="transmembrane region" description="Helical" evidence="12">
    <location>
        <begin position="27"/>
        <end position="48"/>
    </location>
</feature>
<dbReference type="SUPFAM" id="SSF69572">
    <property type="entry name" value="Activating enzymes of the ubiquitin-like proteins"/>
    <property type="match status" value="1"/>
</dbReference>
<evidence type="ECO:0000256" key="1">
    <source>
        <dbReference type="ARBA" id="ARBA00004477"/>
    </source>
</evidence>
<dbReference type="EnsemblPlants" id="EMT09227">
    <property type="protein sequence ID" value="EMT09227"/>
    <property type="gene ID" value="F775_04375"/>
</dbReference>
<accession>M8AXP5</accession>
<evidence type="ECO:0000256" key="2">
    <source>
        <dbReference type="ARBA" id="ARBA00004922"/>
    </source>
</evidence>
<sequence length="902" mass="102613">MARARLAKERPASTPGKPADRRRPLHFAAFLLLADAALVALIVAFVPYTKIDWDAYMSQVDAFREGERDYTKIEGDTGPLVYPAGFLYVYSAIKFLTAGQVFPAQILFGVLYLVNLSLVLLLYIKTEVLPWWALGLLCLSRRVHSIFVLRLFNDCVAMTLLHAAMVLIVYHKWYLGLIIFSGAVSVKMNVLLFAPSLFLLMLKFSLKAMSIRGVFLALLGAAGVQVLLGIPFLLSHLVEYISRAFNLGRVFIHFWSVNFKFIPEKYFVSKELAIGLLIFHLTTLMVFAHFKWFKHEGGLFHFVHSRFRDAKSIQQLISCKPRQSILSKEHIVTVMFVGNFIGIVCARSLHYQFYSWYFYSLPFLLWRTQFPTVVRIILFVIVELCWNVYPSTSYSSLLLLFAHLFILFGLWSSPAEYPYADKKEKADRDSKESGKAMQPACCSIADWQAKTFFLETDWLRIRVFRAMGGDRGTEEELTAQETALYDRQIRVWGVDAQKRLSKAHVLVCGVNGTTIEFCKNIVLAGVGSLSLMDDHIVTEDDLSANFLIPHDVCDPSLIDEGFVDRFDIIVVSCASLKTKLFINDNCRKRSKHIAFYSVECKDSCGEIFVDLQNHSYLQRDMEQKDLHMVFTDLEKTYDKIPQNVMWRVLEKHKVPPKYISLIKGMYDNVVTSVRTGDGDTDDFSIIIGLRQGSALSPYLFALVMDEVTRDIQGDFPWCMLFADDVVLVDDSQRGVHRKLELWRQTLESEGTRRGKLAWHLVPQKDIFAYLGSMLQKDGNINEDKKPGGEPEQQELTYASLQEAISVPWKNLPKKTTKLYYAMRVLESYELSEGREPGETTLSDLPAVLAQRKDMCDRMSLSESQIPTALLERLLAAGKKEHPPVCAILGGILGQVPVFTQET</sequence>
<feature type="compositionally biased region" description="Basic and acidic residues" evidence="11">
    <location>
        <begin position="1"/>
        <end position="11"/>
    </location>
</feature>
<feature type="transmembrane region" description="Helical" evidence="12">
    <location>
        <begin position="396"/>
        <end position="413"/>
    </location>
</feature>
<evidence type="ECO:0000256" key="10">
    <source>
        <dbReference type="ARBA" id="ARBA00049506"/>
    </source>
</evidence>
<dbReference type="GO" id="GO:0052925">
    <property type="term" value="F:dol-P-Man:Man(5)GlcNAc(2)-PP-Dol alpha-1,3-mannosyltransferase activity"/>
    <property type="evidence" value="ECO:0007669"/>
    <property type="project" value="UniProtKB-EC"/>
</dbReference>
<dbReference type="Pfam" id="PF05208">
    <property type="entry name" value="ALG3"/>
    <property type="match status" value="1"/>
</dbReference>
<dbReference type="Gene3D" id="3.40.50.12550">
    <property type="entry name" value="Ubiquitin-activating enzyme E1, inactive adenylation domain, subdomain 2"/>
    <property type="match status" value="1"/>
</dbReference>
<comment type="subcellular location">
    <subcellularLocation>
        <location evidence="1">Endoplasmic reticulum membrane</location>
        <topology evidence="1">Multi-pass membrane protein</topology>
    </subcellularLocation>
</comment>
<dbReference type="PROSITE" id="PS50878">
    <property type="entry name" value="RT_POL"/>
    <property type="match status" value="1"/>
</dbReference>
<keyword evidence="4" id="KW-0328">Glycosyltransferase</keyword>
<dbReference type="InterPro" id="IPR000477">
    <property type="entry name" value="RT_dom"/>
</dbReference>
<dbReference type="InterPro" id="IPR035985">
    <property type="entry name" value="Ubiquitin-activating_enz"/>
</dbReference>
<evidence type="ECO:0000256" key="6">
    <source>
        <dbReference type="ARBA" id="ARBA00022692"/>
    </source>
</evidence>
<proteinExistence type="predicted"/>
<feature type="domain" description="Reverse transcriptase" evidence="13">
    <location>
        <begin position="564"/>
        <end position="774"/>
    </location>
</feature>
<dbReference type="AlphaFoldDB" id="M8AXP5"/>
<feature type="region of interest" description="Disordered" evidence="11">
    <location>
        <begin position="1"/>
        <end position="20"/>
    </location>
</feature>
<name>M8AXP5_AEGTA</name>
<feature type="transmembrane region" description="Helical" evidence="12">
    <location>
        <begin position="370"/>
        <end position="389"/>
    </location>
</feature>
<keyword evidence="8 12" id="KW-1133">Transmembrane helix</keyword>
<keyword evidence="7" id="KW-0256">Endoplasmic reticulum</keyword>
<comment type="catalytic activity">
    <reaction evidence="10">
        <text>an alpha-D-Man-(1-&gt;2)-alpha-D-Man-(1-&gt;2)-alpha-D-Man-(1-&gt;3)-[alpha-D-Man-(1-&gt;6)]-beta-D-Man-(1-&gt;4)-beta-D-GlcNAc-(1-&gt;4)-alpha-D-GlcNAc-diphospho-di-trans,poly-cis-dolichol + a di-trans,poly-cis-dolichyl beta-D-mannosyl phosphate = an alpha-D-Man-(1-&gt;2)-alpha-D-Man-(1-&gt;2)-alpha-D-Man-(1-&gt;3)-[alpha-D-Man-(1-&gt;3)-alpha-D-Man-(1-&gt;6)]-beta-D-Man-(1-&gt;4)-beta-D-GlcNAc-(1-&gt;4)-alpha-D-GlcNAc-diphospho-di-trans,poly-cis-dolichol + a di-trans,poly-cis-dolichyl phosphate + H(+)</text>
        <dbReference type="Rhea" id="RHEA:29527"/>
        <dbReference type="Rhea" id="RHEA-COMP:19498"/>
        <dbReference type="Rhea" id="RHEA-COMP:19501"/>
        <dbReference type="Rhea" id="RHEA-COMP:19516"/>
        <dbReference type="Rhea" id="RHEA-COMP:19517"/>
        <dbReference type="ChEBI" id="CHEBI:15378"/>
        <dbReference type="ChEBI" id="CHEBI:57683"/>
        <dbReference type="ChEBI" id="CHEBI:58211"/>
        <dbReference type="ChEBI" id="CHEBI:132515"/>
        <dbReference type="ChEBI" id="CHEBI:132516"/>
        <dbReference type="EC" id="2.4.1.258"/>
    </reaction>
    <physiologicalReaction direction="left-to-right" evidence="10">
        <dbReference type="Rhea" id="RHEA:29528"/>
    </physiologicalReaction>
</comment>
<keyword evidence="6 12" id="KW-0812">Transmembrane</keyword>
<comment type="pathway">
    <text evidence="2">Protein modification; protein glycosylation.</text>
</comment>
<evidence type="ECO:0000256" key="8">
    <source>
        <dbReference type="ARBA" id="ARBA00022989"/>
    </source>
</evidence>
<feature type="transmembrane region" description="Helical" evidence="12">
    <location>
        <begin position="177"/>
        <end position="202"/>
    </location>
</feature>
<feature type="transmembrane region" description="Helical" evidence="12">
    <location>
        <begin position="151"/>
        <end position="171"/>
    </location>
</feature>